<dbReference type="EMBL" id="JAWDGP010003873">
    <property type="protein sequence ID" value="KAK3769966.1"/>
    <property type="molecule type" value="Genomic_DNA"/>
</dbReference>
<sequence>MISVPPSLVDLPERVQSPARSWVCTTEQCFPSPASLPWSLHHRTMISVSRLAPVSHRNNDFSLPPRSRGVYHRTMISVSRLAPVGLHQRTMISVSASLPWVYTQEQ</sequence>
<evidence type="ECO:0000313" key="1">
    <source>
        <dbReference type="EMBL" id="KAK3769966.1"/>
    </source>
</evidence>
<accession>A0AAE1DGQ9</accession>
<comment type="caution">
    <text evidence="1">The sequence shown here is derived from an EMBL/GenBank/DDBJ whole genome shotgun (WGS) entry which is preliminary data.</text>
</comment>
<organism evidence="1 2">
    <name type="scientific">Elysia crispata</name>
    <name type="common">lettuce slug</name>
    <dbReference type="NCBI Taxonomy" id="231223"/>
    <lineage>
        <taxon>Eukaryota</taxon>
        <taxon>Metazoa</taxon>
        <taxon>Spiralia</taxon>
        <taxon>Lophotrochozoa</taxon>
        <taxon>Mollusca</taxon>
        <taxon>Gastropoda</taxon>
        <taxon>Heterobranchia</taxon>
        <taxon>Euthyneura</taxon>
        <taxon>Panpulmonata</taxon>
        <taxon>Sacoglossa</taxon>
        <taxon>Placobranchoidea</taxon>
        <taxon>Plakobranchidae</taxon>
        <taxon>Elysia</taxon>
    </lineage>
</organism>
<name>A0AAE1DGQ9_9GAST</name>
<dbReference type="AlphaFoldDB" id="A0AAE1DGQ9"/>
<reference evidence="1" key="1">
    <citation type="journal article" date="2023" name="G3 (Bethesda)">
        <title>A reference genome for the long-term kleptoplast-retaining sea slug Elysia crispata morphotype clarki.</title>
        <authorList>
            <person name="Eastman K.E."/>
            <person name="Pendleton A.L."/>
            <person name="Shaikh M.A."/>
            <person name="Suttiyut T."/>
            <person name="Ogas R."/>
            <person name="Tomko P."/>
            <person name="Gavelis G."/>
            <person name="Widhalm J.R."/>
            <person name="Wisecaver J.H."/>
        </authorList>
    </citation>
    <scope>NUCLEOTIDE SEQUENCE</scope>
    <source>
        <strain evidence="1">ECLA1</strain>
    </source>
</reference>
<proteinExistence type="predicted"/>
<dbReference type="Proteomes" id="UP001283361">
    <property type="component" value="Unassembled WGS sequence"/>
</dbReference>
<gene>
    <name evidence="1" type="ORF">RRG08_065158</name>
</gene>
<protein>
    <submittedName>
        <fullName evidence="1">Uncharacterized protein</fullName>
    </submittedName>
</protein>
<evidence type="ECO:0000313" key="2">
    <source>
        <dbReference type="Proteomes" id="UP001283361"/>
    </source>
</evidence>
<keyword evidence="2" id="KW-1185">Reference proteome</keyword>